<feature type="compositionally biased region" description="Low complexity" evidence="1">
    <location>
        <begin position="87"/>
        <end position="101"/>
    </location>
</feature>
<comment type="caution">
    <text evidence="2">The sequence shown here is derived from an EMBL/GenBank/DDBJ whole genome shotgun (WGS) entry which is preliminary data.</text>
</comment>
<evidence type="ECO:0000313" key="4">
    <source>
        <dbReference type="Proteomes" id="UP000553632"/>
    </source>
</evidence>
<dbReference type="Proteomes" id="UP000553632">
    <property type="component" value="Unassembled WGS sequence"/>
</dbReference>
<dbReference type="Proteomes" id="UP000574390">
    <property type="component" value="Unassembled WGS sequence"/>
</dbReference>
<sequence>MSYYPSQYGSGNWDRNGYWNDYQDGHRYWNCNNYWSHNDNHYYNDDQWDSYSQPSYEWYGEWSQRRPSGGEYLNNDAKEDRHDQQQVVTTVTTTTTTTTVTEPANKVTAAGRSADGLQNAQSRRATTSGLSNQSVAQPAAGGHRGICKTRRAQEGSSYSLRHRLPLRRHVRRTPKPATGCKHVVVDDYRQ</sequence>
<evidence type="ECO:0000313" key="3">
    <source>
        <dbReference type="EMBL" id="KAF4726305.1"/>
    </source>
</evidence>
<dbReference type="EMBL" id="JABANO010021753">
    <property type="protein sequence ID" value="KAF4726305.1"/>
    <property type="molecule type" value="Genomic_DNA"/>
</dbReference>
<name>A0A7J6NPH4_PEROL</name>
<reference evidence="4 5" key="1">
    <citation type="submission" date="2020-04" db="EMBL/GenBank/DDBJ databases">
        <title>Perkinsus olseni comparative genomics.</title>
        <authorList>
            <person name="Bogema D.R."/>
        </authorList>
    </citation>
    <scope>NUCLEOTIDE SEQUENCE [LARGE SCALE GENOMIC DNA]</scope>
    <source>
        <strain evidence="2">ATCC PRA-205</strain>
        <strain evidence="3 4">ATCC PRA-207</strain>
    </source>
</reference>
<protein>
    <submittedName>
        <fullName evidence="2">Uncharacterized protein</fullName>
    </submittedName>
</protein>
<organism evidence="2 5">
    <name type="scientific">Perkinsus olseni</name>
    <name type="common">Perkinsus atlanticus</name>
    <dbReference type="NCBI Taxonomy" id="32597"/>
    <lineage>
        <taxon>Eukaryota</taxon>
        <taxon>Sar</taxon>
        <taxon>Alveolata</taxon>
        <taxon>Perkinsozoa</taxon>
        <taxon>Perkinsea</taxon>
        <taxon>Perkinsida</taxon>
        <taxon>Perkinsidae</taxon>
        <taxon>Perkinsus</taxon>
    </lineage>
</organism>
<evidence type="ECO:0000256" key="1">
    <source>
        <dbReference type="SAM" id="MobiDB-lite"/>
    </source>
</evidence>
<proteinExistence type="predicted"/>
<feature type="region of interest" description="Disordered" evidence="1">
    <location>
        <begin position="69"/>
        <end position="158"/>
    </location>
</feature>
<accession>A0A7J6NPH4</accession>
<feature type="compositionally biased region" description="Polar residues" evidence="1">
    <location>
        <begin position="116"/>
        <end position="136"/>
    </location>
</feature>
<gene>
    <name evidence="2" type="ORF">FOZ62_012205</name>
    <name evidence="3" type="ORF">FOZ63_010657</name>
</gene>
<evidence type="ECO:0000313" key="5">
    <source>
        <dbReference type="Proteomes" id="UP000574390"/>
    </source>
</evidence>
<dbReference type="AlphaFoldDB" id="A0A7J6NPH4"/>
<evidence type="ECO:0000313" key="2">
    <source>
        <dbReference type="EMBL" id="KAF4685576.1"/>
    </source>
</evidence>
<keyword evidence="4" id="KW-1185">Reference proteome</keyword>
<dbReference type="EMBL" id="JABANM010037028">
    <property type="protein sequence ID" value="KAF4685576.1"/>
    <property type="molecule type" value="Genomic_DNA"/>
</dbReference>